<reference evidence="2 3" key="1">
    <citation type="submission" date="2023-09" db="EMBL/GenBank/DDBJ databases">
        <authorList>
            <person name="Rey-Velasco X."/>
        </authorList>
    </citation>
    <scope>NUCLEOTIDE SEQUENCE [LARGE SCALE GENOMIC DNA]</scope>
    <source>
        <strain evidence="2 3">P007</strain>
    </source>
</reference>
<evidence type="ECO:0000256" key="1">
    <source>
        <dbReference type="SAM" id="Phobius"/>
    </source>
</evidence>
<gene>
    <name evidence="2" type="ORF">RM520_09835</name>
</gene>
<name>A0ABU3BIE7_9FLAO</name>
<organism evidence="2 3">
    <name type="scientific">Croceitalea vernalis</name>
    <dbReference type="NCBI Taxonomy" id="3075599"/>
    <lineage>
        <taxon>Bacteria</taxon>
        <taxon>Pseudomonadati</taxon>
        <taxon>Bacteroidota</taxon>
        <taxon>Flavobacteriia</taxon>
        <taxon>Flavobacteriales</taxon>
        <taxon>Flavobacteriaceae</taxon>
        <taxon>Croceitalea</taxon>
    </lineage>
</organism>
<dbReference type="RefSeq" id="WP_311387901.1">
    <property type="nucleotide sequence ID" value="NZ_JAVRHU010000002.1"/>
</dbReference>
<dbReference type="Proteomes" id="UP001250662">
    <property type="component" value="Unassembled WGS sequence"/>
</dbReference>
<accession>A0ABU3BIE7</accession>
<sequence length="144" mass="16819">MKEKNKLLLLTSFFLFLSCLIFLVSGSEMLLLPLIKNPEIPLGNLTTAIGLIAFPIWVYLAFQLNKNTPPLILKFLKFNVVLNILWWPIGRYLSGNWKNSFKNIPEKSELFKNYTFLILGITLVIILFYFILLIYKRITQKTLF</sequence>
<proteinExistence type="predicted"/>
<keyword evidence="1" id="KW-0812">Transmembrane</keyword>
<comment type="caution">
    <text evidence="2">The sequence shown here is derived from an EMBL/GenBank/DDBJ whole genome shotgun (WGS) entry which is preliminary data.</text>
</comment>
<keyword evidence="1" id="KW-1133">Transmembrane helix</keyword>
<dbReference type="EMBL" id="JAVRHU010000002">
    <property type="protein sequence ID" value="MDT0621929.1"/>
    <property type="molecule type" value="Genomic_DNA"/>
</dbReference>
<keyword evidence="1" id="KW-0472">Membrane</keyword>
<feature type="transmembrane region" description="Helical" evidence="1">
    <location>
        <begin position="42"/>
        <end position="62"/>
    </location>
</feature>
<protein>
    <recommendedName>
        <fullName evidence="4">Lipoprotein</fullName>
    </recommendedName>
</protein>
<feature type="transmembrane region" description="Helical" evidence="1">
    <location>
        <begin position="74"/>
        <end position="94"/>
    </location>
</feature>
<evidence type="ECO:0000313" key="3">
    <source>
        <dbReference type="Proteomes" id="UP001250662"/>
    </source>
</evidence>
<feature type="transmembrane region" description="Helical" evidence="1">
    <location>
        <begin position="114"/>
        <end position="135"/>
    </location>
</feature>
<evidence type="ECO:0008006" key="4">
    <source>
        <dbReference type="Google" id="ProtNLM"/>
    </source>
</evidence>
<keyword evidence="3" id="KW-1185">Reference proteome</keyword>
<dbReference type="PROSITE" id="PS51257">
    <property type="entry name" value="PROKAR_LIPOPROTEIN"/>
    <property type="match status" value="1"/>
</dbReference>
<evidence type="ECO:0000313" key="2">
    <source>
        <dbReference type="EMBL" id="MDT0621929.1"/>
    </source>
</evidence>